<comment type="caution">
    <text evidence="1">The sequence shown here is derived from an EMBL/GenBank/DDBJ whole genome shotgun (WGS) entry which is preliminary data.</text>
</comment>
<dbReference type="AlphaFoldDB" id="V6MCK1"/>
<dbReference type="PATRIC" id="fig|1408254.3.peg.561"/>
<dbReference type="Proteomes" id="UP000017973">
    <property type="component" value="Unassembled WGS sequence"/>
</dbReference>
<name>V6MCK1_9BACL</name>
<dbReference type="EMBL" id="AYJU01000001">
    <property type="protein sequence ID" value="EST56254.1"/>
    <property type="molecule type" value="Genomic_DNA"/>
</dbReference>
<protein>
    <submittedName>
        <fullName evidence="1">Uncharacterized protein</fullName>
    </submittedName>
</protein>
<evidence type="ECO:0000313" key="2">
    <source>
        <dbReference type="Proteomes" id="UP000017973"/>
    </source>
</evidence>
<evidence type="ECO:0000313" key="1">
    <source>
        <dbReference type="EMBL" id="EST56254.1"/>
    </source>
</evidence>
<dbReference type="STRING" id="1408254.T458_02750"/>
<reference evidence="1 2" key="1">
    <citation type="journal article" date="2014" name="Genome Announc.">
        <title>Draft Genome Sequence of Brevibacillus panacihumi Strain W25, a Halotolerant Hydrocarbon-Degrading Bacterium.</title>
        <authorList>
            <person name="Wang X."/>
            <person name="Jin D."/>
            <person name="Zhou L."/>
            <person name="Wu L."/>
            <person name="An W."/>
            <person name="Chen Y."/>
            <person name="Zhao L."/>
        </authorList>
    </citation>
    <scope>NUCLEOTIDE SEQUENCE [LARGE SCALE GENOMIC DNA]</scope>
    <source>
        <strain evidence="1 2">W25</strain>
    </source>
</reference>
<accession>V6MCK1</accession>
<proteinExistence type="predicted"/>
<dbReference type="HOGENOM" id="CLU_139579_1_0_9"/>
<gene>
    <name evidence="1" type="ORF">T458_02750</name>
</gene>
<dbReference type="eggNOG" id="ENOG50332EG">
    <property type="taxonomic scope" value="Bacteria"/>
</dbReference>
<keyword evidence="2" id="KW-1185">Reference proteome</keyword>
<organism evidence="1 2">
    <name type="scientific">Brevibacillus panacihumi W25</name>
    <dbReference type="NCBI Taxonomy" id="1408254"/>
    <lineage>
        <taxon>Bacteria</taxon>
        <taxon>Bacillati</taxon>
        <taxon>Bacillota</taxon>
        <taxon>Bacilli</taxon>
        <taxon>Bacillales</taxon>
        <taxon>Paenibacillaceae</taxon>
        <taxon>Brevibacillus</taxon>
    </lineage>
</organism>
<sequence>MGIHPFLLFSLPNQALFLIRWLWRGVNVLLRYAFKHDERLGISLPWVPLEWEEYTSEERADILLAWEEIRATIPDRILQLEAIIIEKTRQLSEEENFVRSCELNSEIHELASLINDLNIWFRVQQDHDTKVHQ</sequence>